<feature type="transmembrane region" description="Helical" evidence="7">
    <location>
        <begin position="245"/>
        <end position="264"/>
    </location>
</feature>
<name>A0ABS6TDA1_9ENTE</name>
<accession>A0ABS6TDA1</accession>
<evidence type="ECO:0000256" key="4">
    <source>
        <dbReference type="ARBA" id="ARBA00022692"/>
    </source>
</evidence>
<evidence type="ECO:0000256" key="3">
    <source>
        <dbReference type="ARBA" id="ARBA00022448"/>
    </source>
</evidence>
<protein>
    <submittedName>
        <fullName evidence="9">MFS transporter</fullName>
    </submittedName>
</protein>
<feature type="domain" description="Major facilitator superfamily (MFS) profile" evidence="8">
    <location>
        <begin position="8"/>
        <end position="386"/>
    </location>
</feature>
<feature type="transmembrane region" description="Helical" evidence="7">
    <location>
        <begin position="136"/>
        <end position="157"/>
    </location>
</feature>
<evidence type="ECO:0000256" key="1">
    <source>
        <dbReference type="ARBA" id="ARBA00004651"/>
    </source>
</evidence>
<dbReference type="InterPro" id="IPR051788">
    <property type="entry name" value="MFS_Transporter"/>
</dbReference>
<comment type="similarity">
    <text evidence="2">Belongs to the major facilitator superfamily.</text>
</comment>
<feature type="transmembrane region" description="Helical" evidence="7">
    <location>
        <begin position="271"/>
        <end position="288"/>
    </location>
</feature>
<keyword evidence="4 7" id="KW-0812">Transmembrane</keyword>
<feature type="transmembrane region" description="Helical" evidence="7">
    <location>
        <begin position="49"/>
        <end position="66"/>
    </location>
</feature>
<keyword evidence="5 7" id="KW-1133">Transmembrane helix</keyword>
<organism evidence="9 10">
    <name type="scientific">Enterococcus alishanensis</name>
    <dbReference type="NCBI Taxonomy" id="1303817"/>
    <lineage>
        <taxon>Bacteria</taxon>
        <taxon>Bacillati</taxon>
        <taxon>Bacillota</taxon>
        <taxon>Bacilli</taxon>
        <taxon>Lactobacillales</taxon>
        <taxon>Enterococcaceae</taxon>
        <taxon>Enterococcus</taxon>
    </lineage>
</organism>
<dbReference type="PANTHER" id="PTHR23514:SF3">
    <property type="entry name" value="BYPASS OF STOP CODON PROTEIN 6"/>
    <property type="match status" value="1"/>
</dbReference>
<dbReference type="Proteomes" id="UP000774130">
    <property type="component" value="Unassembled WGS sequence"/>
</dbReference>
<feature type="transmembrane region" description="Helical" evidence="7">
    <location>
        <begin position="203"/>
        <end position="225"/>
    </location>
</feature>
<comment type="caution">
    <text evidence="9">The sequence shown here is derived from an EMBL/GenBank/DDBJ whole genome shotgun (WGS) entry which is preliminary data.</text>
</comment>
<feature type="transmembrane region" description="Helical" evidence="7">
    <location>
        <begin position="78"/>
        <end position="98"/>
    </location>
</feature>
<dbReference type="InterPro" id="IPR011701">
    <property type="entry name" value="MFS"/>
</dbReference>
<sequence length="399" mass="43053">MEKRNSVITQAAILSLSILLTSATAINGALPQMRNSLNMTTTQGELVATVPALAVVIFVILSNLIAKKIGIKKTVQIGLLFVGFGGIAPIFLTSYPMIIVSRFILGAGFGLFNSLAVSIINLLYRDEVNRRATLLGFRGAAENIGSAVMTIAAGILLSVSWKFSFGVYAIAFPIFILFTMFVPEIDEKDHEKSSDQGQSHEKIQLPVFLLALFALFLVMTFIAIGVRFPAMVTSMRGEDYNASNFLAVMPIIGIVTGTFFGRINQILGEKCLHLGLILLAIATLLIGLSNGNFALLLVGYFISGIPGSLIFPFIYNSLNSYAPASKMNIATSIILIGCNLGNFLAPFGLSILQKVTGSESIFAPFIALFVIIIGILIAFIVRDMGFFQKNQLTKTVKSK</sequence>
<feature type="transmembrane region" description="Helical" evidence="7">
    <location>
        <begin position="361"/>
        <end position="381"/>
    </location>
</feature>
<dbReference type="PANTHER" id="PTHR23514">
    <property type="entry name" value="BYPASS OF STOP CODON PROTEIN 6"/>
    <property type="match status" value="1"/>
</dbReference>
<dbReference type="EMBL" id="JAHUZB010000003">
    <property type="protein sequence ID" value="MBV7390916.1"/>
    <property type="molecule type" value="Genomic_DNA"/>
</dbReference>
<keyword evidence="6 7" id="KW-0472">Membrane</keyword>
<evidence type="ECO:0000256" key="7">
    <source>
        <dbReference type="SAM" id="Phobius"/>
    </source>
</evidence>
<evidence type="ECO:0000256" key="6">
    <source>
        <dbReference type="ARBA" id="ARBA00023136"/>
    </source>
</evidence>
<comment type="subcellular location">
    <subcellularLocation>
        <location evidence="1">Cell membrane</location>
        <topology evidence="1">Multi-pass membrane protein</topology>
    </subcellularLocation>
</comment>
<feature type="transmembrane region" description="Helical" evidence="7">
    <location>
        <begin position="327"/>
        <end position="349"/>
    </location>
</feature>
<evidence type="ECO:0000256" key="2">
    <source>
        <dbReference type="ARBA" id="ARBA00008335"/>
    </source>
</evidence>
<evidence type="ECO:0000313" key="10">
    <source>
        <dbReference type="Proteomes" id="UP000774130"/>
    </source>
</evidence>
<dbReference type="RefSeq" id="WP_218325957.1">
    <property type="nucleotide sequence ID" value="NZ_JAHUZB010000003.1"/>
</dbReference>
<feature type="transmembrane region" description="Helical" evidence="7">
    <location>
        <begin position="163"/>
        <end position="182"/>
    </location>
</feature>
<evidence type="ECO:0000256" key="5">
    <source>
        <dbReference type="ARBA" id="ARBA00022989"/>
    </source>
</evidence>
<keyword evidence="10" id="KW-1185">Reference proteome</keyword>
<dbReference type="InterPro" id="IPR020846">
    <property type="entry name" value="MFS_dom"/>
</dbReference>
<reference evidence="9 10" key="1">
    <citation type="submission" date="2021-06" db="EMBL/GenBank/DDBJ databases">
        <title>Enterococcus alishanensis sp. nov., a novel lactic acid bacterium isolated from fresh coffee beans.</title>
        <authorList>
            <person name="Chen Y.-S."/>
        </authorList>
    </citation>
    <scope>NUCLEOTIDE SEQUENCE [LARGE SCALE GENOMIC DNA]</scope>
    <source>
        <strain evidence="9 10">ALS3</strain>
    </source>
</reference>
<dbReference type="Pfam" id="PF07690">
    <property type="entry name" value="MFS_1"/>
    <property type="match status" value="1"/>
</dbReference>
<proteinExistence type="inferred from homology"/>
<evidence type="ECO:0000259" key="8">
    <source>
        <dbReference type="PROSITE" id="PS50850"/>
    </source>
</evidence>
<feature type="transmembrane region" description="Helical" evidence="7">
    <location>
        <begin position="294"/>
        <end position="315"/>
    </location>
</feature>
<feature type="transmembrane region" description="Helical" evidence="7">
    <location>
        <begin position="104"/>
        <end position="124"/>
    </location>
</feature>
<keyword evidence="3" id="KW-0813">Transport</keyword>
<gene>
    <name evidence="9" type="ORF">KUA55_09500</name>
</gene>
<evidence type="ECO:0000313" key="9">
    <source>
        <dbReference type="EMBL" id="MBV7390916.1"/>
    </source>
</evidence>
<dbReference type="PROSITE" id="PS50850">
    <property type="entry name" value="MFS"/>
    <property type="match status" value="1"/>
</dbReference>